<feature type="region of interest" description="Disordered" evidence="8">
    <location>
        <begin position="1"/>
        <end position="40"/>
    </location>
</feature>
<name>A0A072PI89_9EURO</name>
<dbReference type="EMBL" id="AMGV01000003">
    <property type="protein sequence ID" value="KEF59038.1"/>
    <property type="molecule type" value="Genomic_DNA"/>
</dbReference>
<dbReference type="Proteomes" id="UP000027920">
    <property type="component" value="Unassembled WGS sequence"/>
</dbReference>
<evidence type="ECO:0000259" key="9">
    <source>
        <dbReference type="Pfam" id="PF07992"/>
    </source>
</evidence>
<dbReference type="PRINTS" id="PR00411">
    <property type="entry name" value="PNDRDTASEI"/>
</dbReference>
<comment type="similarity">
    <text evidence="2">Belongs to the FAD-binding monooxygenase family.</text>
</comment>
<keyword evidence="5" id="KW-0521">NADP</keyword>
<protein>
    <recommendedName>
        <fullName evidence="9">FAD/NAD(P)-binding domain-containing protein</fullName>
    </recommendedName>
</protein>
<sequence>MAALPNRPKDFDAADHATVNGDIGGSGGTQQTNGETSHPEVENITADILIVGGGFGGMYGMHQYRKLGFSVKLLEAGSSWGGTWHWNRYPGARVDSETPYYSLSIPEVYRKWNFTERFPGHEELRRYFQHVDKTLDLSKDAYFNTIVTEARYDTAAGEWHLKTDDPNRVATCKYLVLATGSSYKKHFPAFKNLDKFKGKLIHSALYPESGLDVSGKKVLVVGSGATGVQIVQTLAREKSCQLTACVRTPNQALPMRQRKLSLEEQTAAKSFYRSYLQSAKQCRSGFPYEPAPKPYAESTRAERLELWEELWGRGGFSFLISNYSEYLMDKDVNREVYAFWAEKVRARISDPVKRDIMAPLTQPNWLGTKRPSLEQDYYEMIDQPHVTILDLKKNNIDEFTATGVVTSDARTGQPSRHDFDIVILATGYDSLTGSLLDTNLFDTSDTPLRSKWKSGTYTYLGLTIPQMPNLFLVYSPQAPTSLSNGPPIIELQIDWIGSAIAKMRAEGVKYIDARSEAAVEWREDIQKINAMMLFGEADSWYMGANIPGKPREQLIYLLGVDAYARVTTDALQGWKGFDVVMA</sequence>
<dbReference type="OrthoDB" id="66881at2759"/>
<dbReference type="Gene3D" id="3.50.50.60">
    <property type="entry name" value="FAD/NAD(P)-binding domain"/>
    <property type="match status" value="2"/>
</dbReference>
<dbReference type="InterPro" id="IPR023753">
    <property type="entry name" value="FAD/NAD-binding_dom"/>
</dbReference>
<keyword evidence="7" id="KW-0503">Monooxygenase</keyword>
<evidence type="ECO:0000256" key="3">
    <source>
        <dbReference type="ARBA" id="ARBA00022630"/>
    </source>
</evidence>
<organism evidence="10 11">
    <name type="scientific">Exophiala aquamarina CBS 119918</name>
    <dbReference type="NCBI Taxonomy" id="1182545"/>
    <lineage>
        <taxon>Eukaryota</taxon>
        <taxon>Fungi</taxon>
        <taxon>Dikarya</taxon>
        <taxon>Ascomycota</taxon>
        <taxon>Pezizomycotina</taxon>
        <taxon>Eurotiomycetes</taxon>
        <taxon>Chaetothyriomycetidae</taxon>
        <taxon>Chaetothyriales</taxon>
        <taxon>Herpotrichiellaceae</taxon>
        <taxon>Exophiala</taxon>
    </lineage>
</organism>
<evidence type="ECO:0000256" key="4">
    <source>
        <dbReference type="ARBA" id="ARBA00022827"/>
    </source>
</evidence>
<dbReference type="PANTHER" id="PTHR43098">
    <property type="entry name" value="L-ORNITHINE N(5)-MONOOXYGENASE-RELATED"/>
    <property type="match status" value="1"/>
</dbReference>
<proteinExistence type="inferred from homology"/>
<accession>A0A072PI89</accession>
<keyword evidence="6" id="KW-0560">Oxidoreductase</keyword>
<evidence type="ECO:0000313" key="10">
    <source>
        <dbReference type="EMBL" id="KEF59038.1"/>
    </source>
</evidence>
<feature type="domain" description="FAD/NAD(P)-binding" evidence="9">
    <location>
        <begin position="47"/>
        <end position="237"/>
    </location>
</feature>
<dbReference type="PANTHER" id="PTHR43098:SF3">
    <property type="entry name" value="L-ORNITHINE N(5)-MONOOXYGENASE-RELATED"/>
    <property type="match status" value="1"/>
</dbReference>
<dbReference type="SUPFAM" id="SSF51905">
    <property type="entry name" value="FAD/NAD(P)-binding domain"/>
    <property type="match status" value="1"/>
</dbReference>
<evidence type="ECO:0000256" key="2">
    <source>
        <dbReference type="ARBA" id="ARBA00010139"/>
    </source>
</evidence>
<evidence type="ECO:0000256" key="6">
    <source>
        <dbReference type="ARBA" id="ARBA00023002"/>
    </source>
</evidence>
<keyword evidence="3" id="KW-0285">Flavoprotein</keyword>
<dbReference type="GO" id="GO:0004497">
    <property type="term" value="F:monooxygenase activity"/>
    <property type="evidence" value="ECO:0007669"/>
    <property type="project" value="UniProtKB-KW"/>
</dbReference>
<dbReference type="InterPro" id="IPR050775">
    <property type="entry name" value="FAD-binding_Monooxygenases"/>
</dbReference>
<evidence type="ECO:0000256" key="1">
    <source>
        <dbReference type="ARBA" id="ARBA00001974"/>
    </source>
</evidence>
<comment type="caution">
    <text evidence="10">The sequence shown here is derived from an EMBL/GenBank/DDBJ whole genome shotgun (WGS) entry which is preliminary data.</text>
</comment>
<dbReference type="RefSeq" id="XP_013261628.1">
    <property type="nucleotide sequence ID" value="XM_013406174.1"/>
</dbReference>
<evidence type="ECO:0000313" key="11">
    <source>
        <dbReference type="Proteomes" id="UP000027920"/>
    </source>
</evidence>
<reference evidence="10 11" key="1">
    <citation type="submission" date="2013-03" db="EMBL/GenBank/DDBJ databases">
        <title>The Genome Sequence of Exophiala aquamarina CBS 119918.</title>
        <authorList>
            <consortium name="The Broad Institute Genomics Platform"/>
            <person name="Cuomo C."/>
            <person name="de Hoog S."/>
            <person name="Gorbushina A."/>
            <person name="Walker B."/>
            <person name="Young S.K."/>
            <person name="Zeng Q."/>
            <person name="Gargeya S."/>
            <person name="Fitzgerald M."/>
            <person name="Haas B."/>
            <person name="Abouelleil A."/>
            <person name="Allen A.W."/>
            <person name="Alvarado L."/>
            <person name="Arachchi H.M."/>
            <person name="Berlin A.M."/>
            <person name="Chapman S.B."/>
            <person name="Gainer-Dewar J."/>
            <person name="Goldberg J."/>
            <person name="Griggs A."/>
            <person name="Gujja S."/>
            <person name="Hansen M."/>
            <person name="Howarth C."/>
            <person name="Imamovic A."/>
            <person name="Ireland A."/>
            <person name="Larimer J."/>
            <person name="McCowan C."/>
            <person name="Murphy C."/>
            <person name="Pearson M."/>
            <person name="Poon T.W."/>
            <person name="Priest M."/>
            <person name="Roberts A."/>
            <person name="Saif S."/>
            <person name="Shea T."/>
            <person name="Sisk P."/>
            <person name="Sykes S."/>
            <person name="Wortman J."/>
            <person name="Nusbaum C."/>
            <person name="Birren B."/>
        </authorList>
    </citation>
    <scope>NUCLEOTIDE SEQUENCE [LARGE SCALE GENOMIC DNA]</scope>
    <source>
        <strain evidence="10 11">CBS 119918</strain>
    </source>
</reference>
<keyword evidence="11" id="KW-1185">Reference proteome</keyword>
<comment type="cofactor">
    <cofactor evidence="1">
        <name>FAD</name>
        <dbReference type="ChEBI" id="CHEBI:57692"/>
    </cofactor>
</comment>
<evidence type="ECO:0000256" key="7">
    <source>
        <dbReference type="ARBA" id="ARBA00023033"/>
    </source>
</evidence>
<dbReference type="InterPro" id="IPR036188">
    <property type="entry name" value="FAD/NAD-bd_sf"/>
</dbReference>
<evidence type="ECO:0000256" key="5">
    <source>
        <dbReference type="ARBA" id="ARBA00022857"/>
    </source>
</evidence>
<keyword evidence="4" id="KW-0274">FAD</keyword>
<dbReference type="PRINTS" id="PR00368">
    <property type="entry name" value="FADPNR"/>
</dbReference>
<dbReference type="Pfam" id="PF07992">
    <property type="entry name" value="Pyr_redox_2"/>
    <property type="match status" value="1"/>
</dbReference>
<dbReference type="HOGENOM" id="CLU_006937_8_0_1"/>
<dbReference type="AlphaFoldDB" id="A0A072PI89"/>
<dbReference type="VEuPathDB" id="FungiDB:A1O9_03881"/>
<gene>
    <name evidence="10" type="ORF">A1O9_03881</name>
</gene>
<dbReference type="GeneID" id="25278815"/>
<evidence type="ECO:0000256" key="8">
    <source>
        <dbReference type="SAM" id="MobiDB-lite"/>
    </source>
</evidence>